<dbReference type="EMBL" id="JAWDGP010005414">
    <property type="protein sequence ID" value="KAK3757059.1"/>
    <property type="molecule type" value="Genomic_DNA"/>
</dbReference>
<accession>A0AAE0YTR8</accession>
<evidence type="ECO:0000313" key="2">
    <source>
        <dbReference type="Proteomes" id="UP001283361"/>
    </source>
</evidence>
<name>A0AAE0YTR8_9GAST</name>
<comment type="caution">
    <text evidence="1">The sequence shown here is derived from an EMBL/GenBank/DDBJ whole genome shotgun (WGS) entry which is preliminary data.</text>
</comment>
<organism evidence="1 2">
    <name type="scientific">Elysia crispata</name>
    <name type="common">lettuce slug</name>
    <dbReference type="NCBI Taxonomy" id="231223"/>
    <lineage>
        <taxon>Eukaryota</taxon>
        <taxon>Metazoa</taxon>
        <taxon>Spiralia</taxon>
        <taxon>Lophotrochozoa</taxon>
        <taxon>Mollusca</taxon>
        <taxon>Gastropoda</taxon>
        <taxon>Heterobranchia</taxon>
        <taxon>Euthyneura</taxon>
        <taxon>Panpulmonata</taxon>
        <taxon>Sacoglossa</taxon>
        <taxon>Placobranchoidea</taxon>
        <taxon>Plakobranchidae</taxon>
        <taxon>Elysia</taxon>
    </lineage>
</organism>
<reference evidence="1" key="1">
    <citation type="journal article" date="2023" name="G3 (Bethesda)">
        <title>A reference genome for the long-term kleptoplast-retaining sea slug Elysia crispata morphotype clarki.</title>
        <authorList>
            <person name="Eastman K.E."/>
            <person name="Pendleton A.L."/>
            <person name="Shaikh M.A."/>
            <person name="Suttiyut T."/>
            <person name="Ogas R."/>
            <person name="Tomko P."/>
            <person name="Gavelis G."/>
            <person name="Widhalm J.R."/>
            <person name="Wisecaver J.H."/>
        </authorList>
    </citation>
    <scope>NUCLEOTIDE SEQUENCE</scope>
    <source>
        <strain evidence="1">ECLA1</strain>
    </source>
</reference>
<dbReference type="Proteomes" id="UP001283361">
    <property type="component" value="Unassembled WGS sequence"/>
</dbReference>
<sequence>MSTSLSGFQLSSQEYWNLAYPVNLCRKSAIIPKTAPVITMKPVTSALEPRRYRSTDSTWIRDIQLARAINNNVNDRLWPGRGGVSWQPPYVLIRLPCGEQLARQPALGVVEALFHNIVTAGPD</sequence>
<gene>
    <name evidence="1" type="ORF">RRG08_012088</name>
</gene>
<keyword evidence="2" id="KW-1185">Reference proteome</keyword>
<proteinExistence type="predicted"/>
<protein>
    <submittedName>
        <fullName evidence="1">Uncharacterized protein</fullName>
    </submittedName>
</protein>
<evidence type="ECO:0000313" key="1">
    <source>
        <dbReference type="EMBL" id="KAK3757059.1"/>
    </source>
</evidence>
<dbReference type="AlphaFoldDB" id="A0AAE0YTR8"/>